<dbReference type="SUPFAM" id="SSF49265">
    <property type="entry name" value="Fibronectin type III"/>
    <property type="match status" value="1"/>
</dbReference>
<keyword evidence="1" id="KW-0677">Repeat</keyword>
<dbReference type="FunFam" id="2.60.40.10:FF:000877">
    <property type="entry name" value="CLUMA_CG002357, isoform A"/>
    <property type="match status" value="1"/>
</dbReference>
<feature type="domain" description="Ig-like" evidence="4">
    <location>
        <begin position="211"/>
        <end position="297"/>
    </location>
</feature>
<keyword evidence="7" id="KW-1185">Reference proteome</keyword>
<dbReference type="SMART" id="SM00060">
    <property type="entry name" value="FN3"/>
    <property type="match status" value="1"/>
</dbReference>
<dbReference type="SMART" id="SM00408">
    <property type="entry name" value="IGc2"/>
    <property type="match status" value="3"/>
</dbReference>
<evidence type="ECO:0000256" key="1">
    <source>
        <dbReference type="ARBA" id="ARBA00022737"/>
    </source>
</evidence>
<accession>A0A553PLD3</accession>
<keyword evidence="2" id="KW-0393">Immunoglobulin domain</keyword>
<dbReference type="GO" id="GO:0050808">
    <property type="term" value="P:synapse organization"/>
    <property type="evidence" value="ECO:0007669"/>
    <property type="project" value="TreeGrafter"/>
</dbReference>
<dbReference type="Pfam" id="PF07679">
    <property type="entry name" value="I-set"/>
    <property type="match status" value="1"/>
</dbReference>
<organism evidence="6 7">
    <name type="scientific">Tigriopus californicus</name>
    <name type="common">Marine copepod</name>
    <dbReference type="NCBI Taxonomy" id="6832"/>
    <lineage>
        <taxon>Eukaryota</taxon>
        <taxon>Metazoa</taxon>
        <taxon>Ecdysozoa</taxon>
        <taxon>Arthropoda</taxon>
        <taxon>Crustacea</taxon>
        <taxon>Multicrustacea</taxon>
        <taxon>Hexanauplia</taxon>
        <taxon>Copepoda</taxon>
        <taxon>Harpacticoida</taxon>
        <taxon>Harpacticidae</taxon>
        <taxon>Tigriopus</taxon>
    </lineage>
</organism>
<name>A0A553PLD3_TIGCA</name>
<evidence type="ECO:0000313" key="6">
    <source>
        <dbReference type="EMBL" id="TRY78469.1"/>
    </source>
</evidence>
<dbReference type="Pfam" id="PF13927">
    <property type="entry name" value="Ig_3"/>
    <property type="match status" value="1"/>
</dbReference>
<dbReference type="InterPro" id="IPR013151">
    <property type="entry name" value="Immunoglobulin_dom"/>
</dbReference>
<comment type="caution">
    <text evidence="6">The sequence shown here is derived from an EMBL/GenBank/DDBJ whole genome shotgun (WGS) entry which is preliminary data.</text>
</comment>
<dbReference type="InterPro" id="IPR003961">
    <property type="entry name" value="FN3_dom"/>
</dbReference>
<feature type="domain" description="Fibronectin type-III" evidence="5">
    <location>
        <begin position="354"/>
        <end position="459"/>
    </location>
</feature>
<feature type="domain" description="Ig-like" evidence="4">
    <location>
        <begin position="22"/>
        <end position="110"/>
    </location>
</feature>
<dbReference type="InterPro" id="IPR050958">
    <property type="entry name" value="Cell_Adh-Cytoskel_Orgn"/>
</dbReference>
<dbReference type="Pfam" id="PF00047">
    <property type="entry name" value="ig"/>
    <property type="match status" value="1"/>
</dbReference>
<reference evidence="6 7" key="1">
    <citation type="journal article" date="2018" name="Nat. Ecol. Evol.">
        <title>Genomic signatures of mitonuclear coevolution across populations of Tigriopus californicus.</title>
        <authorList>
            <person name="Barreto F.S."/>
            <person name="Watson E.T."/>
            <person name="Lima T.G."/>
            <person name="Willett C.S."/>
            <person name="Edmands S."/>
            <person name="Li W."/>
            <person name="Burton R.S."/>
        </authorList>
    </citation>
    <scope>NUCLEOTIDE SEQUENCE [LARGE SCALE GENOMIC DNA]</scope>
    <source>
        <strain evidence="6 7">San Diego</strain>
    </source>
</reference>
<dbReference type="GO" id="GO:0030424">
    <property type="term" value="C:axon"/>
    <property type="evidence" value="ECO:0007669"/>
    <property type="project" value="TreeGrafter"/>
</dbReference>
<dbReference type="InterPro" id="IPR003598">
    <property type="entry name" value="Ig_sub2"/>
</dbReference>
<dbReference type="CDD" id="cd00063">
    <property type="entry name" value="FN3"/>
    <property type="match status" value="1"/>
</dbReference>
<dbReference type="Proteomes" id="UP000318571">
    <property type="component" value="Chromosome 11"/>
</dbReference>
<feature type="compositionally biased region" description="Low complexity" evidence="3">
    <location>
        <begin position="355"/>
        <end position="384"/>
    </location>
</feature>
<dbReference type="InterPro" id="IPR036116">
    <property type="entry name" value="FN3_sf"/>
</dbReference>
<proteinExistence type="predicted"/>
<sequence length="544" mass="59628">MARRVGQPYSFLPPLDPNVPQPKILNDGQVFRAQVGDTLLLPCSVRDLGPMILLWKKGTRVLTAGDMMVRRDDRIDLKGTDLQINSVDVEDGGNYSCEIEADAEYPVVITHTLEVLLPPQLKLDLTDSKIVVRADTTVALKCKATGNPPPKMDWRKRNDRLPGNAQITDQGMTLTMSHVSRHHSGLYECEANNGVGKAVRAEISLQVLYDPEVSAERSVVHGGLGEQADLSCLVYADPEPEVIWYRDTMRLDPNGKRYMESRGSRHTLIIRKVEREDLANYSCYANNQLGRDRAYITLRGNPNTPVFNSQVLSKSQTSYTISWITESYAPIEEYKLLYRKIPMARSHGGNPLMVPSSPSSSFSSSSSSSSSSFSSPSSPLSASSNTGVIGTHEVTHAWHNLRLPPREMIPGGPKNNLYQEAYSLGPLLPDSSYEAKVSAKNRFGWSQTSETFQFYTQGKGTSPHQNFVKKPEIQDLGLSSSAAVDSIHSGASSSSSSSASASSLFSSRHVVLGSRILPLPLGSLGGFQAVFCQMITLLTVISFK</sequence>
<dbReference type="PANTHER" id="PTHR45080">
    <property type="entry name" value="CONTACTIN 5"/>
    <property type="match status" value="1"/>
</dbReference>
<dbReference type="OMA" id="SYTISWI"/>
<dbReference type="PROSITE" id="PS50835">
    <property type="entry name" value="IG_LIKE"/>
    <property type="match status" value="3"/>
</dbReference>
<dbReference type="InterPro" id="IPR007110">
    <property type="entry name" value="Ig-like_dom"/>
</dbReference>
<protein>
    <recommendedName>
        <fullName evidence="8">Ig-like domain-containing protein</fullName>
    </recommendedName>
</protein>
<dbReference type="CDD" id="cd00096">
    <property type="entry name" value="Ig"/>
    <property type="match status" value="2"/>
</dbReference>
<evidence type="ECO:0008006" key="8">
    <source>
        <dbReference type="Google" id="ProtNLM"/>
    </source>
</evidence>
<evidence type="ECO:0000256" key="3">
    <source>
        <dbReference type="SAM" id="MobiDB-lite"/>
    </source>
</evidence>
<dbReference type="InterPro" id="IPR036179">
    <property type="entry name" value="Ig-like_dom_sf"/>
</dbReference>
<dbReference type="SUPFAM" id="SSF48726">
    <property type="entry name" value="Immunoglobulin"/>
    <property type="match status" value="3"/>
</dbReference>
<dbReference type="PROSITE" id="PS50853">
    <property type="entry name" value="FN3"/>
    <property type="match status" value="1"/>
</dbReference>
<evidence type="ECO:0000313" key="7">
    <source>
        <dbReference type="Proteomes" id="UP000318571"/>
    </source>
</evidence>
<evidence type="ECO:0000256" key="2">
    <source>
        <dbReference type="ARBA" id="ARBA00023319"/>
    </source>
</evidence>
<dbReference type="InterPro" id="IPR003599">
    <property type="entry name" value="Ig_sub"/>
</dbReference>
<dbReference type="EMBL" id="VCGU01000003">
    <property type="protein sequence ID" value="TRY78469.1"/>
    <property type="molecule type" value="Genomic_DNA"/>
</dbReference>
<dbReference type="InterPro" id="IPR013098">
    <property type="entry name" value="Ig_I-set"/>
</dbReference>
<feature type="region of interest" description="Disordered" evidence="3">
    <location>
        <begin position="352"/>
        <end position="386"/>
    </location>
</feature>
<gene>
    <name evidence="6" type="ORF">TCAL_06811</name>
</gene>
<dbReference type="Gene3D" id="2.60.40.10">
    <property type="entry name" value="Immunoglobulins"/>
    <property type="match status" value="4"/>
</dbReference>
<dbReference type="GO" id="GO:0043025">
    <property type="term" value="C:neuronal cell body"/>
    <property type="evidence" value="ECO:0007669"/>
    <property type="project" value="TreeGrafter"/>
</dbReference>
<feature type="domain" description="Ig-like" evidence="4">
    <location>
        <begin position="119"/>
        <end position="204"/>
    </location>
</feature>
<dbReference type="GO" id="GO:0008046">
    <property type="term" value="F:axon guidance receptor activity"/>
    <property type="evidence" value="ECO:0007669"/>
    <property type="project" value="TreeGrafter"/>
</dbReference>
<dbReference type="InterPro" id="IPR013783">
    <property type="entry name" value="Ig-like_fold"/>
</dbReference>
<dbReference type="SMART" id="SM00409">
    <property type="entry name" value="IG"/>
    <property type="match status" value="3"/>
</dbReference>
<evidence type="ECO:0000259" key="4">
    <source>
        <dbReference type="PROSITE" id="PS50835"/>
    </source>
</evidence>
<dbReference type="STRING" id="6832.A0A553PLD3"/>
<dbReference type="GO" id="GO:0005886">
    <property type="term" value="C:plasma membrane"/>
    <property type="evidence" value="ECO:0007669"/>
    <property type="project" value="TreeGrafter"/>
</dbReference>
<dbReference type="AlphaFoldDB" id="A0A553PLD3"/>
<dbReference type="GO" id="GO:0007156">
    <property type="term" value="P:homophilic cell adhesion via plasma membrane adhesion molecules"/>
    <property type="evidence" value="ECO:0007669"/>
    <property type="project" value="TreeGrafter"/>
</dbReference>
<evidence type="ECO:0000259" key="5">
    <source>
        <dbReference type="PROSITE" id="PS50853"/>
    </source>
</evidence>
<dbReference type="PANTHER" id="PTHR45080:SF33">
    <property type="entry name" value="IG-LIKE DOMAIN-CONTAINING PROTEIN"/>
    <property type="match status" value="1"/>
</dbReference>